<comment type="similarity">
    <text evidence="1">Belongs to the MIX23 family.</text>
</comment>
<evidence type="ECO:0000256" key="3">
    <source>
        <dbReference type="ARBA" id="ARBA00030733"/>
    </source>
</evidence>
<dbReference type="GO" id="GO:0005758">
    <property type="term" value="C:mitochondrial intermembrane space"/>
    <property type="evidence" value="ECO:0007669"/>
    <property type="project" value="InterPro"/>
</dbReference>
<comment type="caution">
    <text evidence="4">The sequence shown here is derived from an EMBL/GenBank/DDBJ whole genome shotgun (WGS) entry which is preliminary data.</text>
</comment>
<evidence type="ECO:0000256" key="2">
    <source>
        <dbReference type="ARBA" id="ARBA00024228"/>
    </source>
</evidence>
<name>A0A5J4NHG1_9TREM</name>
<gene>
    <name evidence="4" type="ORF">DEA37_0001166</name>
</gene>
<organism evidence="4 5">
    <name type="scientific">Paragonimus westermani</name>
    <dbReference type="NCBI Taxonomy" id="34504"/>
    <lineage>
        <taxon>Eukaryota</taxon>
        <taxon>Metazoa</taxon>
        <taxon>Spiralia</taxon>
        <taxon>Lophotrochozoa</taxon>
        <taxon>Platyhelminthes</taxon>
        <taxon>Trematoda</taxon>
        <taxon>Digenea</taxon>
        <taxon>Plagiorchiida</taxon>
        <taxon>Troglotremata</taxon>
        <taxon>Troglotrematidae</taxon>
        <taxon>Paragonimus</taxon>
    </lineage>
</organism>
<evidence type="ECO:0000313" key="5">
    <source>
        <dbReference type="Proteomes" id="UP000324629"/>
    </source>
</evidence>
<dbReference type="Pfam" id="PF09774">
    <property type="entry name" value="MIX23"/>
    <property type="match status" value="1"/>
</dbReference>
<proteinExistence type="inferred from homology"/>
<dbReference type="Proteomes" id="UP000324629">
    <property type="component" value="Unassembled WGS sequence"/>
</dbReference>
<dbReference type="EMBL" id="QNGE01002786">
    <property type="protein sequence ID" value="KAA3674995.1"/>
    <property type="molecule type" value="Genomic_DNA"/>
</dbReference>
<reference evidence="4 5" key="1">
    <citation type="journal article" date="2019" name="Gigascience">
        <title>Whole-genome sequence of the oriental lung fluke Paragonimus westermani.</title>
        <authorList>
            <person name="Oey H."/>
            <person name="Zakrzewski M."/>
            <person name="Narain K."/>
            <person name="Devi K.R."/>
            <person name="Agatsuma T."/>
            <person name="Nawaratna S."/>
            <person name="Gobert G.N."/>
            <person name="Jones M.K."/>
            <person name="Ragan M.A."/>
            <person name="McManus D.P."/>
            <person name="Krause L."/>
        </authorList>
    </citation>
    <scope>NUCLEOTIDE SEQUENCE [LARGE SCALE GENOMIC DNA]</scope>
    <source>
        <strain evidence="4 5">IND2009</strain>
    </source>
</reference>
<dbReference type="InterPro" id="IPR019171">
    <property type="entry name" value="MIX23"/>
</dbReference>
<protein>
    <recommendedName>
        <fullName evidence="2">Protein MIX23</fullName>
    </recommendedName>
    <alternativeName>
        <fullName evidence="3">Coiled-coil domain-containing protein 58</fullName>
    </alternativeName>
</protein>
<evidence type="ECO:0000256" key="1">
    <source>
        <dbReference type="ARBA" id="ARBA00024204"/>
    </source>
</evidence>
<dbReference type="PANTHER" id="PTHR31905">
    <property type="entry name" value="COILED-COIL DOMAIN-CONTAINING PROTEIN 58"/>
    <property type="match status" value="1"/>
</dbReference>
<evidence type="ECO:0000313" key="4">
    <source>
        <dbReference type="EMBL" id="KAA3674995.1"/>
    </source>
</evidence>
<keyword evidence="5" id="KW-1185">Reference proteome</keyword>
<dbReference type="PANTHER" id="PTHR31905:SF2">
    <property type="entry name" value="PROTEIN MIX23"/>
    <property type="match status" value="1"/>
</dbReference>
<dbReference type="AlphaFoldDB" id="A0A5J4NHG1"/>
<sequence>MDAVVTPVEETISCDDFLQFTKLLNIWRKSDDRVRHELNALLPTASFQTKTDYEKICGNFLTKMITDHEKRNNAIRRCVLTSTRRLDELTQAQETADDSAKHRLIRAVRKQQLLLRQFQTELLEEEVIQTSATKVIYERCRNHYNHPLFDRFR</sequence>
<accession>A0A5J4NHG1</accession>